<feature type="domain" description="DNA methylase N-4/N-6" evidence="4">
    <location>
        <begin position="7"/>
        <end position="66"/>
    </location>
</feature>
<dbReference type="GO" id="GO:0003677">
    <property type="term" value="F:DNA binding"/>
    <property type="evidence" value="ECO:0007669"/>
    <property type="project" value="InterPro"/>
</dbReference>
<comment type="caution">
    <text evidence="5">The sequence shown here is derived from an EMBL/GenBank/DDBJ whole genome shotgun (WGS) entry which is preliminary data.</text>
</comment>
<dbReference type="GO" id="GO:0008170">
    <property type="term" value="F:N-methyltransferase activity"/>
    <property type="evidence" value="ECO:0007669"/>
    <property type="project" value="InterPro"/>
</dbReference>
<dbReference type="EC" id="2.1.1.-" evidence="3"/>
<dbReference type="Pfam" id="PF01555">
    <property type="entry name" value="N6_N4_Mtase"/>
    <property type="match status" value="1"/>
</dbReference>
<organism evidence="5 6">
    <name type="scientific">Acinetobacter bereziniae NIPH 3</name>
    <dbReference type="NCBI Taxonomy" id="1217651"/>
    <lineage>
        <taxon>Bacteria</taxon>
        <taxon>Pseudomonadati</taxon>
        <taxon>Pseudomonadota</taxon>
        <taxon>Gammaproteobacteria</taxon>
        <taxon>Moraxellales</taxon>
        <taxon>Moraxellaceae</taxon>
        <taxon>Acinetobacter</taxon>
    </lineage>
</organism>
<keyword evidence="1" id="KW-0489">Methyltransferase</keyword>
<dbReference type="PRINTS" id="PR00508">
    <property type="entry name" value="S21N4MTFRASE"/>
</dbReference>
<dbReference type="SUPFAM" id="SSF53335">
    <property type="entry name" value="S-adenosyl-L-methionine-dependent methyltransferases"/>
    <property type="match status" value="1"/>
</dbReference>
<dbReference type="InterPro" id="IPR001091">
    <property type="entry name" value="RM_Methyltransferase"/>
</dbReference>
<dbReference type="InterPro" id="IPR029063">
    <property type="entry name" value="SAM-dependent_MTases_sf"/>
</dbReference>
<sequence>MFGDVVFENPKPENLIQRAIELSTDENDIVLDYHLGSGTTCAVAHKMGRRWIGIEQMDYIEDITKERLKKVIEGEQGGISKAVNWQGGGSFIYFELKKYNQDFLDKIIIANSKGELDEVYNEMAKNAFLKFWFEKSEFEKDENFRSLDLDQRKELLIGILDENQLYLNHADMRDSRYHVTDEEMALTDLFYGANND</sequence>
<evidence type="ECO:0000313" key="6">
    <source>
        <dbReference type="Proteomes" id="UP000013270"/>
    </source>
</evidence>
<gene>
    <name evidence="5" type="ORF">F963_04238</name>
</gene>
<dbReference type="Gene3D" id="3.40.50.150">
    <property type="entry name" value="Vaccinia Virus protein VP39"/>
    <property type="match status" value="1"/>
</dbReference>
<protein>
    <recommendedName>
        <fullName evidence="3">Methyltransferase</fullName>
        <ecNumber evidence="3">2.1.1.-</ecNumber>
    </recommendedName>
</protein>
<keyword evidence="2" id="KW-0808">Transferase</keyword>
<evidence type="ECO:0000259" key="4">
    <source>
        <dbReference type="Pfam" id="PF01555"/>
    </source>
</evidence>
<accession>N8X6K1</accession>
<dbReference type="InterPro" id="IPR002941">
    <property type="entry name" value="DNA_methylase_N4/N6"/>
</dbReference>
<proteinExistence type="inferred from homology"/>
<dbReference type="AlphaFoldDB" id="N8X6K1"/>
<comment type="similarity">
    <text evidence="3">Belongs to the N(4)/N(6)-methyltransferase family.</text>
</comment>
<evidence type="ECO:0000313" key="5">
    <source>
        <dbReference type="EMBL" id="ENV19846.1"/>
    </source>
</evidence>
<dbReference type="GO" id="GO:0032259">
    <property type="term" value="P:methylation"/>
    <property type="evidence" value="ECO:0007669"/>
    <property type="project" value="UniProtKB-KW"/>
</dbReference>
<dbReference type="PATRIC" id="fig|1217651.3.peg.4178"/>
<evidence type="ECO:0000256" key="3">
    <source>
        <dbReference type="RuleBase" id="RU362026"/>
    </source>
</evidence>
<evidence type="ECO:0000256" key="1">
    <source>
        <dbReference type="ARBA" id="ARBA00022603"/>
    </source>
</evidence>
<dbReference type="HOGENOM" id="CLU_029607_0_0_6"/>
<dbReference type="EMBL" id="APPK01000058">
    <property type="protein sequence ID" value="ENV19846.1"/>
    <property type="molecule type" value="Genomic_DNA"/>
</dbReference>
<name>N8X6K1_ACIBZ</name>
<evidence type="ECO:0000256" key="2">
    <source>
        <dbReference type="ARBA" id="ARBA00022679"/>
    </source>
</evidence>
<reference evidence="5 6" key="1">
    <citation type="submission" date="2013-02" db="EMBL/GenBank/DDBJ databases">
        <title>The Genome Sequence of Acinetobacter bereziniae NIPH 3.</title>
        <authorList>
            <consortium name="The Broad Institute Genome Sequencing Platform"/>
            <consortium name="The Broad Institute Genome Sequencing Center for Infectious Disease"/>
            <person name="Cerqueira G."/>
            <person name="Feldgarden M."/>
            <person name="Courvalin P."/>
            <person name="Perichon B."/>
            <person name="Grillot-Courvalin C."/>
            <person name="Clermont D."/>
            <person name="Rocha E."/>
            <person name="Yoon E.-J."/>
            <person name="Nemec A."/>
            <person name="Walker B."/>
            <person name="Young S.K."/>
            <person name="Zeng Q."/>
            <person name="Gargeya S."/>
            <person name="Fitzgerald M."/>
            <person name="Haas B."/>
            <person name="Abouelleil A."/>
            <person name="Alvarado L."/>
            <person name="Arachchi H.M."/>
            <person name="Berlin A.M."/>
            <person name="Chapman S.B."/>
            <person name="Dewar J."/>
            <person name="Goldberg J."/>
            <person name="Griggs A."/>
            <person name="Gujja S."/>
            <person name="Hansen M."/>
            <person name="Howarth C."/>
            <person name="Imamovic A."/>
            <person name="Larimer J."/>
            <person name="McCowan C."/>
            <person name="Murphy C."/>
            <person name="Neiman D."/>
            <person name="Pearson M."/>
            <person name="Priest M."/>
            <person name="Roberts A."/>
            <person name="Saif S."/>
            <person name="Shea T."/>
            <person name="Sisk P."/>
            <person name="Sykes S."/>
            <person name="Wortman J."/>
            <person name="Nusbaum C."/>
            <person name="Birren B."/>
        </authorList>
    </citation>
    <scope>NUCLEOTIDE SEQUENCE [LARGE SCALE GENOMIC DNA]</scope>
    <source>
        <strain evidence="5 6">NIPH 3</strain>
    </source>
</reference>
<dbReference type="Proteomes" id="UP000013270">
    <property type="component" value="Unassembled WGS sequence"/>
</dbReference>